<dbReference type="Pfam" id="PF06203">
    <property type="entry name" value="CCT"/>
    <property type="match status" value="1"/>
</dbReference>
<keyword evidence="6 8" id="KW-0539">Nucleus</keyword>
<dbReference type="InterPro" id="IPR049808">
    <property type="entry name" value="CONSTANS-like_Bbox1"/>
</dbReference>
<dbReference type="EMBL" id="CM018032">
    <property type="protein sequence ID" value="KAA8547854.1"/>
    <property type="molecule type" value="Genomic_DNA"/>
</dbReference>
<organism evidence="11 12">
    <name type="scientific">Nyssa sinensis</name>
    <dbReference type="NCBI Taxonomy" id="561372"/>
    <lineage>
        <taxon>Eukaryota</taxon>
        <taxon>Viridiplantae</taxon>
        <taxon>Streptophyta</taxon>
        <taxon>Embryophyta</taxon>
        <taxon>Tracheophyta</taxon>
        <taxon>Spermatophyta</taxon>
        <taxon>Magnoliopsida</taxon>
        <taxon>eudicotyledons</taxon>
        <taxon>Gunneridae</taxon>
        <taxon>Pentapetalae</taxon>
        <taxon>asterids</taxon>
        <taxon>Cornales</taxon>
        <taxon>Nyssaceae</taxon>
        <taxon>Nyssa</taxon>
    </lineage>
</organism>
<keyword evidence="4 7" id="KW-0863">Zinc-finger</keyword>
<dbReference type="GO" id="GO:2000028">
    <property type="term" value="P:regulation of photoperiodism, flowering"/>
    <property type="evidence" value="ECO:0007669"/>
    <property type="project" value="TreeGrafter"/>
</dbReference>
<dbReference type="AlphaFoldDB" id="A0A5J5BYX1"/>
<name>A0A5J5BYX1_9ASTE</name>
<reference evidence="11 12" key="1">
    <citation type="submission" date="2019-09" db="EMBL/GenBank/DDBJ databases">
        <title>A chromosome-level genome assembly of the Chinese tupelo Nyssa sinensis.</title>
        <authorList>
            <person name="Yang X."/>
            <person name="Kang M."/>
            <person name="Yang Y."/>
            <person name="Xiong H."/>
            <person name="Wang M."/>
            <person name="Zhang Z."/>
            <person name="Wang Z."/>
            <person name="Wu H."/>
            <person name="Ma T."/>
            <person name="Liu J."/>
            <person name="Xi Z."/>
        </authorList>
    </citation>
    <scope>NUCLEOTIDE SEQUENCE [LARGE SCALE GENOMIC DNA]</scope>
    <source>
        <strain evidence="11">J267</strain>
        <tissue evidence="11">Leaf</tissue>
    </source>
</reference>
<dbReference type="GO" id="GO:0008270">
    <property type="term" value="F:zinc ion binding"/>
    <property type="evidence" value="ECO:0007669"/>
    <property type="project" value="UniProtKB-KW"/>
</dbReference>
<dbReference type="InterPro" id="IPR010402">
    <property type="entry name" value="CCT_domain"/>
</dbReference>
<evidence type="ECO:0000256" key="5">
    <source>
        <dbReference type="ARBA" id="ARBA00022833"/>
    </source>
</evidence>
<protein>
    <submittedName>
        <fullName evidence="11">Uncharacterized protein</fullName>
    </submittedName>
</protein>
<dbReference type="GO" id="GO:0003700">
    <property type="term" value="F:DNA-binding transcription factor activity"/>
    <property type="evidence" value="ECO:0007669"/>
    <property type="project" value="TreeGrafter"/>
</dbReference>
<dbReference type="InterPro" id="IPR045281">
    <property type="entry name" value="CONSTANS-like"/>
</dbReference>
<dbReference type="CDD" id="cd19821">
    <property type="entry name" value="Bbox1_BBX-like"/>
    <property type="match status" value="2"/>
</dbReference>
<evidence type="ECO:0000313" key="11">
    <source>
        <dbReference type="EMBL" id="KAA8547854.1"/>
    </source>
</evidence>
<dbReference type="PANTHER" id="PTHR31319">
    <property type="entry name" value="ZINC FINGER PROTEIN CONSTANS-LIKE 4"/>
    <property type="match status" value="1"/>
</dbReference>
<dbReference type="PROSITE" id="PS51017">
    <property type="entry name" value="CCT"/>
    <property type="match status" value="1"/>
</dbReference>
<evidence type="ECO:0000256" key="4">
    <source>
        <dbReference type="ARBA" id="ARBA00022771"/>
    </source>
</evidence>
<evidence type="ECO:0000259" key="9">
    <source>
        <dbReference type="PROSITE" id="PS50119"/>
    </source>
</evidence>
<keyword evidence="3" id="KW-0479">Metal-binding</keyword>
<evidence type="ECO:0000313" key="12">
    <source>
        <dbReference type="Proteomes" id="UP000325577"/>
    </source>
</evidence>
<keyword evidence="5" id="KW-0862">Zinc</keyword>
<evidence type="ECO:0000256" key="3">
    <source>
        <dbReference type="ARBA" id="ARBA00022723"/>
    </source>
</evidence>
<dbReference type="InterPro" id="IPR000315">
    <property type="entry name" value="Znf_B-box"/>
</dbReference>
<gene>
    <name evidence="11" type="ORF">F0562_004283</name>
</gene>
<dbReference type="PROSITE" id="PS50119">
    <property type="entry name" value="ZF_BBOX"/>
    <property type="match status" value="2"/>
</dbReference>
<accession>A0A5J5BYX1</accession>
<dbReference type="GO" id="GO:0009909">
    <property type="term" value="P:regulation of flower development"/>
    <property type="evidence" value="ECO:0007669"/>
    <property type="project" value="InterPro"/>
</dbReference>
<dbReference type="Pfam" id="PF00643">
    <property type="entry name" value="zf-B_box"/>
    <property type="match status" value="1"/>
</dbReference>
<evidence type="ECO:0000256" key="8">
    <source>
        <dbReference type="PROSITE-ProRule" id="PRU00357"/>
    </source>
</evidence>
<evidence type="ECO:0000256" key="7">
    <source>
        <dbReference type="PROSITE-ProRule" id="PRU00024"/>
    </source>
</evidence>
<feature type="domain" description="CCT" evidence="10">
    <location>
        <begin position="312"/>
        <end position="354"/>
    </location>
</feature>
<comment type="similarity">
    <text evidence="2">Belongs to the CONSTANS family.</text>
</comment>
<evidence type="ECO:0000256" key="2">
    <source>
        <dbReference type="ARBA" id="ARBA00010024"/>
    </source>
</evidence>
<feature type="domain" description="B box-type" evidence="9">
    <location>
        <begin position="58"/>
        <end position="105"/>
    </location>
</feature>
<dbReference type="SMART" id="SM00336">
    <property type="entry name" value="BBOX"/>
    <property type="match status" value="2"/>
</dbReference>
<evidence type="ECO:0000259" key="10">
    <source>
        <dbReference type="PROSITE" id="PS51017"/>
    </source>
</evidence>
<feature type="domain" description="B box-type" evidence="9">
    <location>
        <begin position="15"/>
        <end position="62"/>
    </location>
</feature>
<dbReference type="Proteomes" id="UP000325577">
    <property type="component" value="Linkage Group LG1"/>
</dbReference>
<proteinExistence type="inferred from homology"/>
<keyword evidence="12" id="KW-1185">Reference proteome</keyword>
<dbReference type="OrthoDB" id="153872at2759"/>
<dbReference type="PANTHER" id="PTHR31319:SF39">
    <property type="entry name" value="ZINC FINGER PROTEIN CONSTANS-LIKE 1"/>
    <property type="match status" value="1"/>
</dbReference>
<evidence type="ECO:0000256" key="1">
    <source>
        <dbReference type="ARBA" id="ARBA00004123"/>
    </source>
</evidence>
<sequence>MLKEENTGGDGGSDNWARVCDICRSAACTVYCRADSAYLCTGCDARIHAANRVASRHERVWVCEACERAPAAFLCRADAASLCTTCDADVHSANPLARRHHRVPILPISGCLYGPPATDPGSAADTENSFLAQEGDETIDEEDEDEDEAASWLLLNPVKDNDNNNSKHHQNNSMFDLFGEEVEDEYLDLTDYNSCQDNQFTDQYNNQQQHYSVPQKSYGGDSVVPVQCEEGNDQLQQQETHNFDLGMEFETSKTGYGYPASISHTVSMDVGVVPEATMSDVSISHPRPPKGTIDLFSCPPIQIPHQLTPMDREARVLRYREKKKTRKFEKTIRYASRKAYAETRPRIKGRFAKRTDIGVEVEQMFSTTLMAESGYGIVSSF</sequence>
<comment type="subcellular location">
    <subcellularLocation>
        <location evidence="1 8">Nucleus</location>
    </subcellularLocation>
</comment>
<dbReference type="GO" id="GO:0005634">
    <property type="term" value="C:nucleus"/>
    <property type="evidence" value="ECO:0007669"/>
    <property type="project" value="UniProtKB-SubCell"/>
</dbReference>
<evidence type="ECO:0000256" key="6">
    <source>
        <dbReference type="ARBA" id="ARBA00023242"/>
    </source>
</evidence>